<dbReference type="Proteomes" id="UP000766486">
    <property type="component" value="Unassembled WGS sequence"/>
</dbReference>
<dbReference type="EMBL" id="CABFNS010000874">
    <property type="protein sequence ID" value="VUC33987.1"/>
    <property type="molecule type" value="Genomic_DNA"/>
</dbReference>
<organism evidence="3 4">
    <name type="scientific">Bionectria ochroleuca</name>
    <name type="common">Gliocladium roseum</name>
    <dbReference type="NCBI Taxonomy" id="29856"/>
    <lineage>
        <taxon>Eukaryota</taxon>
        <taxon>Fungi</taxon>
        <taxon>Dikarya</taxon>
        <taxon>Ascomycota</taxon>
        <taxon>Pezizomycotina</taxon>
        <taxon>Sordariomycetes</taxon>
        <taxon>Hypocreomycetidae</taxon>
        <taxon>Hypocreales</taxon>
        <taxon>Bionectriaceae</taxon>
        <taxon>Clonostachys</taxon>
    </lineage>
</organism>
<feature type="transmembrane region" description="Helical" evidence="2">
    <location>
        <begin position="15"/>
        <end position="35"/>
    </location>
</feature>
<keyword evidence="4" id="KW-1185">Reference proteome</keyword>
<proteinExistence type="predicted"/>
<keyword evidence="2" id="KW-0472">Membrane</keyword>
<keyword evidence="2" id="KW-0812">Transmembrane</keyword>
<evidence type="ECO:0000256" key="1">
    <source>
        <dbReference type="SAM" id="MobiDB-lite"/>
    </source>
</evidence>
<keyword evidence="2" id="KW-1133">Transmembrane helix</keyword>
<name>A0ABY6UT58_BIOOC</name>
<dbReference type="PANTHER" id="PTHR35179:SF2">
    <property type="entry name" value="START DOMAIN-CONTAINING PROTEIN"/>
    <property type="match status" value="1"/>
</dbReference>
<dbReference type="PANTHER" id="PTHR35179">
    <property type="entry name" value="PROTEIN CBG02620"/>
    <property type="match status" value="1"/>
</dbReference>
<accession>A0ABY6UT58</accession>
<gene>
    <name evidence="3" type="ORF">CLO192961_LOCUS368312</name>
</gene>
<comment type="caution">
    <text evidence="3">The sequence shown here is derived from an EMBL/GenBank/DDBJ whole genome shotgun (WGS) entry which is preliminary data.</text>
</comment>
<evidence type="ECO:0000256" key="2">
    <source>
        <dbReference type="SAM" id="Phobius"/>
    </source>
</evidence>
<reference evidence="3 4" key="1">
    <citation type="submission" date="2019-06" db="EMBL/GenBank/DDBJ databases">
        <authorList>
            <person name="Broberg M."/>
        </authorList>
    </citation>
    <scope>NUCLEOTIDE SEQUENCE [LARGE SCALE GENOMIC DNA]</scope>
</reference>
<feature type="region of interest" description="Disordered" evidence="1">
    <location>
        <begin position="174"/>
        <end position="206"/>
    </location>
</feature>
<evidence type="ECO:0000313" key="4">
    <source>
        <dbReference type="Proteomes" id="UP000766486"/>
    </source>
</evidence>
<feature type="non-terminal residue" evidence="3">
    <location>
        <position position="1"/>
    </location>
</feature>
<feature type="transmembrane region" description="Helical" evidence="2">
    <location>
        <begin position="47"/>
        <end position="71"/>
    </location>
</feature>
<sequence length="206" mass="23258">WIDVNYVWNRIEKRLFLLIDATLRIYFTYLIRIKLIASGLEKRTPLLTFDIAMVLVSISLDMILVGTISIGNSFIFIQTSKNECLGIKNHKYIVWVVVATGDSCMYRNERALSHSPSPRQQNNGISAVFSSQTRGGMEYLFSCTGKIEVHIDADGQATGKNTSRDIAKVIHTQVIDASRPEQDDASSQSPIRQMKNGTRHYHDTFA</sequence>
<protein>
    <submittedName>
        <fullName evidence="3">Uncharacterized protein</fullName>
    </submittedName>
</protein>
<evidence type="ECO:0000313" key="3">
    <source>
        <dbReference type="EMBL" id="VUC33987.1"/>
    </source>
</evidence>
<feature type="non-terminal residue" evidence="3">
    <location>
        <position position="206"/>
    </location>
</feature>